<dbReference type="AlphaFoldDB" id="A0A7U2I1K6"/>
<proteinExistence type="predicted"/>
<name>A0A7U2I1K6_PHANO</name>
<organism evidence="2 3">
    <name type="scientific">Phaeosphaeria nodorum (strain SN15 / ATCC MYA-4574 / FGSC 10173)</name>
    <name type="common">Glume blotch fungus</name>
    <name type="synonym">Parastagonospora nodorum</name>
    <dbReference type="NCBI Taxonomy" id="321614"/>
    <lineage>
        <taxon>Eukaryota</taxon>
        <taxon>Fungi</taxon>
        <taxon>Dikarya</taxon>
        <taxon>Ascomycota</taxon>
        <taxon>Pezizomycotina</taxon>
        <taxon>Dothideomycetes</taxon>
        <taxon>Pleosporomycetidae</taxon>
        <taxon>Pleosporales</taxon>
        <taxon>Pleosporineae</taxon>
        <taxon>Phaeosphaeriaceae</taxon>
        <taxon>Parastagonospora</taxon>
    </lineage>
</organism>
<feature type="compositionally biased region" description="Polar residues" evidence="1">
    <location>
        <begin position="34"/>
        <end position="49"/>
    </location>
</feature>
<feature type="region of interest" description="Disordered" evidence="1">
    <location>
        <begin position="1"/>
        <end position="20"/>
    </location>
</feature>
<protein>
    <submittedName>
        <fullName evidence="2">Uncharacterized protein</fullName>
    </submittedName>
</protein>
<evidence type="ECO:0000313" key="2">
    <source>
        <dbReference type="EMBL" id="QRC99945.1"/>
    </source>
</evidence>
<accession>A0A7U2I1K6</accession>
<evidence type="ECO:0000313" key="3">
    <source>
        <dbReference type="Proteomes" id="UP000663193"/>
    </source>
</evidence>
<dbReference type="Proteomes" id="UP000663193">
    <property type="component" value="Chromosome 10"/>
</dbReference>
<keyword evidence="3" id="KW-1185">Reference proteome</keyword>
<reference evidence="3" key="1">
    <citation type="journal article" date="2021" name="BMC Genomics">
        <title>Chromosome-level genome assembly and manually-curated proteome of model necrotroph Parastagonospora nodorum Sn15 reveals a genome-wide trove of candidate effector homologs, and redundancy of virulence-related functions within an accessory chromosome.</title>
        <authorList>
            <person name="Bertazzoni S."/>
            <person name="Jones D.A.B."/>
            <person name="Phan H.T."/>
            <person name="Tan K.-C."/>
            <person name="Hane J.K."/>
        </authorList>
    </citation>
    <scope>NUCLEOTIDE SEQUENCE [LARGE SCALE GENOMIC DNA]</scope>
    <source>
        <strain evidence="3">SN15 / ATCC MYA-4574 / FGSC 10173)</strain>
    </source>
</reference>
<evidence type="ECO:0000256" key="1">
    <source>
        <dbReference type="SAM" id="MobiDB-lite"/>
    </source>
</evidence>
<gene>
    <name evidence="2" type="ORF">JI435_304810</name>
</gene>
<dbReference type="EMBL" id="CP069032">
    <property type="protein sequence ID" value="QRC99945.1"/>
    <property type="molecule type" value="Genomic_DNA"/>
</dbReference>
<feature type="region of interest" description="Disordered" evidence="1">
    <location>
        <begin position="28"/>
        <end position="66"/>
    </location>
</feature>
<dbReference type="VEuPathDB" id="FungiDB:JI435_304810"/>
<sequence>MVRPLIISQMSNERHDQHMKVDGMAQVGVRKPASESSQSMQRRLTSSAVSHDAQTDSGWIDTFTSQ</sequence>